<proteinExistence type="predicted"/>
<gene>
    <name evidence="2" type="ORF">L596_029667</name>
</gene>
<organism evidence="2 3">
    <name type="scientific">Steinernema carpocapsae</name>
    <name type="common">Entomopathogenic nematode</name>
    <dbReference type="NCBI Taxonomy" id="34508"/>
    <lineage>
        <taxon>Eukaryota</taxon>
        <taxon>Metazoa</taxon>
        <taxon>Ecdysozoa</taxon>
        <taxon>Nematoda</taxon>
        <taxon>Chromadorea</taxon>
        <taxon>Rhabditida</taxon>
        <taxon>Tylenchina</taxon>
        <taxon>Panagrolaimomorpha</taxon>
        <taxon>Strongyloidoidea</taxon>
        <taxon>Steinernematidae</taxon>
        <taxon>Steinernema</taxon>
    </lineage>
</organism>
<dbReference type="AlphaFoldDB" id="A0A4U5LVB9"/>
<accession>A0A4U5LVB9</accession>
<comment type="caution">
    <text evidence="2">The sequence shown here is derived from an EMBL/GenBank/DDBJ whole genome shotgun (WGS) entry which is preliminary data.</text>
</comment>
<protein>
    <recommendedName>
        <fullName evidence="1">SGNH domain-containing protein</fullName>
    </recommendedName>
</protein>
<dbReference type="EMBL" id="AZBU02000012">
    <property type="protein sequence ID" value="TKR60082.1"/>
    <property type="molecule type" value="Genomic_DNA"/>
</dbReference>
<reference evidence="2 3" key="1">
    <citation type="journal article" date="2015" name="Genome Biol.">
        <title>Comparative genomics of Steinernema reveals deeply conserved gene regulatory networks.</title>
        <authorList>
            <person name="Dillman A.R."/>
            <person name="Macchietto M."/>
            <person name="Porter C.F."/>
            <person name="Rogers A."/>
            <person name="Williams B."/>
            <person name="Antoshechkin I."/>
            <person name="Lee M.M."/>
            <person name="Goodwin Z."/>
            <person name="Lu X."/>
            <person name="Lewis E.E."/>
            <person name="Goodrich-Blair H."/>
            <person name="Stock S.P."/>
            <person name="Adams B.J."/>
            <person name="Sternberg P.W."/>
            <person name="Mortazavi A."/>
        </authorList>
    </citation>
    <scope>NUCLEOTIDE SEQUENCE [LARGE SCALE GENOMIC DNA]</scope>
    <source>
        <strain evidence="2 3">ALL</strain>
    </source>
</reference>
<evidence type="ECO:0000259" key="1">
    <source>
        <dbReference type="Pfam" id="PF19040"/>
    </source>
</evidence>
<evidence type="ECO:0000313" key="2">
    <source>
        <dbReference type="EMBL" id="TKR60082.1"/>
    </source>
</evidence>
<reference evidence="2 3" key="2">
    <citation type="journal article" date="2019" name="G3 (Bethesda)">
        <title>Hybrid Assembly of the Genome of the Entomopathogenic Nematode Steinernema carpocapsae Identifies the X-Chromosome.</title>
        <authorList>
            <person name="Serra L."/>
            <person name="Macchietto M."/>
            <person name="Macias-Munoz A."/>
            <person name="McGill C.J."/>
            <person name="Rodriguez I.M."/>
            <person name="Rodriguez B."/>
            <person name="Murad R."/>
            <person name="Mortazavi A."/>
        </authorList>
    </citation>
    <scope>NUCLEOTIDE SEQUENCE [LARGE SCALE GENOMIC DNA]</scope>
    <source>
        <strain evidence="2 3">ALL</strain>
    </source>
</reference>
<dbReference type="InterPro" id="IPR043968">
    <property type="entry name" value="SGNH"/>
</dbReference>
<dbReference type="Proteomes" id="UP000298663">
    <property type="component" value="Unassembled WGS sequence"/>
</dbReference>
<sequence length="74" mass="8941">MKRVEYIIARCKKCVWYDMQAPFCDKEKTKCRRFDKDTYLSYYSDGYHLSWTGNKLVEPSFMKVIKEVVKEIEA</sequence>
<name>A0A4U5LVB9_STECR</name>
<dbReference type="OrthoDB" id="5875461at2759"/>
<feature type="domain" description="SGNH" evidence="1">
    <location>
        <begin position="7"/>
        <end position="62"/>
    </location>
</feature>
<evidence type="ECO:0000313" key="3">
    <source>
        <dbReference type="Proteomes" id="UP000298663"/>
    </source>
</evidence>
<keyword evidence="3" id="KW-1185">Reference proteome</keyword>
<dbReference type="Pfam" id="PF19040">
    <property type="entry name" value="SGNH"/>
    <property type="match status" value="1"/>
</dbReference>